<reference evidence="4 5" key="1">
    <citation type="journal article" date="2014" name="Int. J. Syst. Evol. Microbiol.">
        <title>Complete genome sequence of Corynebacterium casei LMG S-19264T (=DSM 44701T), isolated from a smear-ripened cheese.</title>
        <authorList>
            <consortium name="US DOE Joint Genome Institute (JGI-PGF)"/>
            <person name="Walter F."/>
            <person name="Albersmeier A."/>
            <person name="Kalinowski J."/>
            <person name="Ruckert C."/>
        </authorList>
    </citation>
    <scope>NUCLEOTIDE SEQUENCE [LARGE SCALE GENOMIC DNA]</scope>
    <source>
        <strain evidence="4 5">KCTC 23968</strain>
    </source>
</reference>
<dbReference type="PANTHER" id="PTHR10366:SF564">
    <property type="entry name" value="STEROL-4-ALPHA-CARBOXYLATE 3-DEHYDROGENASE, DECARBOXYLATING"/>
    <property type="match status" value="1"/>
</dbReference>
<gene>
    <name evidence="4" type="ORF">GCM10011309_19260</name>
</gene>
<dbReference type="Pfam" id="PF01370">
    <property type="entry name" value="Epimerase"/>
    <property type="match status" value="1"/>
</dbReference>
<evidence type="ECO:0000313" key="5">
    <source>
        <dbReference type="Proteomes" id="UP000600865"/>
    </source>
</evidence>
<dbReference type="GO" id="GO:0016616">
    <property type="term" value="F:oxidoreductase activity, acting on the CH-OH group of donors, NAD or NADP as acceptor"/>
    <property type="evidence" value="ECO:0007669"/>
    <property type="project" value="TreeGrafter"/>
</dbReference>
<dbReference type="PANTHER" id="PTHR10366">
    <property type="entry name" value="NAD DEPENDENT EPIMERASE/DEHYDRATASE"/>
    <property type="match status" value="1"/>
</dbReference>
<dbReference type="InterPro" id="IPR001509">
    <property type="entry name" value="Epimerase_deHydtase"/>
</dbReference>
<dbReference type="InterPro" id="IPR036291">
    <property type="entry name" value="NAD(P)-bd_dom_sf"/>
</dbReference>
<dbReference type="EMBL" id="BMYV01000002">
    <property type="protein sequence ID" value="GGX69408.1"/>
    <property type="molecule type" value="Genomic_DNA"/>
</dbReference>
<comment type="similarity">
    <text evidence="2">Belongs to the NAD(P)-dependent epimerase/dehydratase family. Dihydroflavonol-4-reductase subfamily.</text>
</comment>
<keyword evidence="5" id="KW-1185">Reference proteome</keyword>
<evidence type="ECO:0000259" key="3">
    <source>
        <dbReference type="Pfam" id="PF01370"/>
    </source>
</evidence>
<comment type="caution">
    <text evidence="4">The sequence shown here is derived from an EMBL/GenBank/DDBJ whole genome shotgun (WGS) entry which is preliminary data.</text>
</comment>
<evidence type="ECO:0000313" key="4">
    <source>
        <dbReference type="EMBL" id="GGX69408.1"/>
    </source>
</evidence>
<proteinExistence type="inferred from homology"/>
<keyword evidence="1" id="KW-0560">Oxidoreductase</keyword>
<dbReference type="Proteomes" id="UP000600865">
    <property type="component" value="Unassembled WGS sequence"/>
</dbReference>
<sequence>MTDTVLVTGISGFIASHVAAGLLTQGFAVRGTVRNKVKGERIVEALAANAIDTSKLELIEAGLDKDAGWKDAVQDCRYVQHIASPFPLESPSNREALVPAARAGAMRVIEQAIGAGAERIVMTSSMVSMMGQAGRGEHMLVKENDWSDPNWNPLTAYPVSKTRAERAVWDYVESHDMKDRLATVCPGLVFGPDTYNNSGASLAIITAMFTGKMPMIPRIAYPIVDVRDCASLHIKSMTLPDAGGRRLMSASNTLWFSEIAAILRQAYPKAKLPQRELPDIAVRLGGFFDNSIKSIVPDVGIFHEADAGYVTGLTGVIPRPAKEAVLAAAESLIENGKIRL</sequence>
<feature type="domain" description="NAD-dependent epimerase/dehydratase" evidence="3">
    <location>
        <begin position="5"/>
        <end position="244"/>
    </location>
</feature>
<protein>
    <submittedName>
        <fullName evidence="4">NAD-dependent dehydratase</fullName>
    </submittedName>
</protein>
<dbReference type="Gene3D" id="3.40.50.720">
    <property type="entry name" value="NAD(P)-binding Rossmann-like Domain"/>
    <property type="match status" value="1"/>
</dbReference>
<dbReference type="RefSeq" id="WP_189584926.1">
    <property type="nucleotide sequence ID" value="NZ_BMYV01000002.1"/>
</dbReference>
<organism evidence="4 5">
    <name type="scientific">Litorimonas cladophorae</name>
    <dbReference type="NCBI Taxonomy" id="1220491"/>
    <lineage>
        <taxon>Bacteria</taxon>
        <taxon>Pseudomonadati</taxon>
        <taxon>Pseudomonadota</taxon>
        <taxon>Alphaproteobacteria</taxon>
        <taxon>Maricaulales</taxon>
        <taxon>Robiginitomaculaceae</taxon>
    </lineage>
</organism>
<dbReference type="InterPro" id="IPR050425">
    <property type="entry name" value="NAD(P)_dehydrat-like"/>
</dbReference>
<dbReference type="SUPFAM" id="SSF51735">
    <property type="entry name" value="NAD(P)-binding Rossmann-fold domains"/>
    <property type="match status" value="1"/>
</dbReference>
<name>A0A918KPE1_9PROT</name>
<accession>A0A918KPE1</accession>
<evidence type="ECO:0000256" key="1">
    <source>
        <dbReference type="ARBA" id="ARBA00023002"/>
    </source>
</evidence>
<dbReference type="AlphaFoldDB" id="A0A918KPE1"/>
<evidence type="ECO:0000256" key="2">
    <source>
        <dbReference type="ARBA" id="ARBA00023445"/>
    </source>
</evidence>